<evidence type="ECO:0000256" key="2">
    <source>
        <dbReference type="SAM" id="MobiDB-lite"/>
    </source>
</evidence>
<dbReference type="Pfam" id="PF06428">
    <property type="entry name" value="Sec2p"/>
    <property type="match status" value="1"/>
</dbReference>
<dbReference type="Gene3D" id="6.10.140.910">
    <property type="match status" value="1"/>
</dbReference>
<dbReference type="SUPFAM" id="SSF144284">
    <property type="entry name" value="Sec2 N-terminal region"/>
    <property type="match status" value="1"/>
</dbReference>
<accession>A0AA38VP17</accession>
<feature type="compositionally biased region" description="Polar residues" evidence="2">
    <location>
        <begin position="396"/>
        <end position="412"/>
    </location>
</feature>
<feature type="compositionally biased region" description="Basic and acidic residues" evidence="2">
    <location>
        <begin position="627"/>
        <end position="647"/>
    </location>
</feature>
<dbReference type="EMBL" id="JANBVO010000003">
    <property type="protein sequence ID" value="KAJ9155631.1"/>
    <property type="molecule type" value="Genomic_DNA"/>
</dbReference>
<dbReference type="InterPro" id="IPR009449">
    <property type="entry name" value="Sec2_N"/>
</dbReference>
<protein>
    <submittedName>
        <fullName evidence="4">GDP/GTP exchange factor Sec2p</fullName>
    </submittedName>
</protein>
<dbReference type="AlphaFoldDB" id="A0AA38VP17"/>
<feature type="compositionally biased region" description="Basic and acidic residues" evidence="2">
    <location>
        <begin position="588"/>
        <end position="613"/>
    </location>
</feature>
<gene>
    <name evidence="4" type="ORF">NKR23_g1529</name>
</gene>
<feature type="compositionally biased region" description="Low complexity" evidence="2">
    <location>
        <begin position="372"/>
        <end position="395"/>
    </location>
</feature>
<dbReference type="Proteomes" id="UP001174694">
    <property type="component" value="Unassembled WGS sequence"/>
</dbReference>
<dbReference type="Pfam" id="PF25555">
    <property type="entry name" value="RAB3A-like_C"/>
    <property type="match status" value="1"/>
</dbReference>
<evidence type="ECO:0000256" key="1">
    <source>
        <dbReference type="ARBA" id="ARBA00023054"/>
    </source>
</evidence>
<dbReference type="GO" id="GO:0006887">
    <property type="term" value="P:exocytosis"/>
    <property type="evidence" value="ECO:0007669"/>
    <property type="project" value="TreeGrafter"/>
</dbReference>
<feature type="domain" description="GDP/GTP exchange factor Sec2 N-terminal" evidence="3">
    <location>
        <begin position="128"/>
        <end position="271"/>
    </location>
</feature>
<sequence>MDSFVSIAGWSQYQTPATGHRLGHLRSLSGISSPGPNSPKVPLKSPSTSHLPKMTPEGSPANPSAAHPKRVYSSQSDGDLDLSTIPDPRSRAMSPASGDGTATPSHHPDLDDEVATLSTKLINAINHQTSLDDTLSETRLELERSRQQVKQLEAHIAAQQEVLAGDVWVRRKSVDAEKSRLLSRLTQEKKARESIELEKRKIEQELENLTAALFEEANKMVISAKEEARKEQEAIQRKNDQLKSQLSDTELLLKSQQEQLAELKQVMEQMTVEQDEGTALTAPSSPGLGRYETGEEESPTSDGSSQSGVMDAVPASYPTSFTHLLQPVLRTDLASYEDFVSLIRFARKPSSRPPSGTHSGFGALGMGPVAGASAPASNASTTSVSTTGTISAAGSPQTPNTPASALSTGSIPSVGQLTPLKDTKFYKRVLAEDVEPTLRLDTAPGLSWLARRSVVAAMTDGSLVVEPVPTTGSLVAITKPQFFPCSLCGESRKDAQHLRTHRFRTSENGSAQRYPLCAYCLGRVRSTCDFLGFLRIVKDGHWRAEGEDAEKAAWEESVRLREQMFWSRIGGGVVPVNPAAAHGSIGEKSPRPSHDEPRVPVRDLDALVEEKDGVTPAEEVEDFATPFEEKPAEEKPAEEKSAEEKSADVATTPAHDPLPAVETPSEDGPEPAAEPAAETSPASNRNSTQSLSPDAKKETPKRLSIEIPGSS</sequence>
<keyword evidence="1" id="KW-0175">Coiled coil</keyword>
<dbReference type="GO" id="GO:0005085">
    <property type="term" value="F:guanyl-nucleotide exchange factor activity"/>
    <property type="evidence" value="ECO:0007669"/>
    <property type="project" value="InterPro"/>
</dbReference>
<dbReference type="InterPro" id="IPR040351">
    <property type="entry name" value="RAB3IL/RAB3IP/Sec2"/>
</dbReference>
<feature type="compositionally biased region" description="Low complexity" evidence="2">
    <location>
        <begin position="670"/>
        <end position="683"/>
    </location>
</feature>
<keyword evidence="5" id="KW-1185">Reference proteome</keyword>
<reference evidence="4" key="1">
    <citation type="submission" date="2022-07" db="EMBL/GenBank/DDBJ databases">
        <title>Fungi with potential for degradation of polypropylene.</title>
        <authorList>
            <person name="Gostincar C."/>
        </authorList>
    </citation>
    <scope>NUCLEOTIDE SEQUENCE</scope>
    <source>
        <strain evidence="4">EXF-13308</strain>
    </source>
</reference>
<feature type="region of interest" description="Disordered" evidence="2">
    <location>
        <begin position="271"/>
        <end position="311"/>
    </location>
</feature>
<feature type="compositionally biased region" description="Basic and acidic residues" evidence="2">
    <location>
        <begin position="694"/>
        <end position="704"/>
    </location>
</feature>
<evidence type="ECO:0000259" key="3">
    <source>
        <dbReference type="Pfam" id="PF06428"/>
    </source>
</evidence>
<dbReference type="PANTHER" id="PTHR14430">
    <property type="entry name" value="RABIN3-RELATED"/>
    <property type="match status" value="1"/>
</dbReference>
<dbReference type="CDD" id="cd21044">
    <property type="entry name" value="Rab11BD_RAB3IP_like"/>
    <property type="match status" value="1"/>
</dbReference>
<proteinExistence type="predicted"/>
<evidence type="ECO:0000313" key="5">
    <source>
        <dbReference type="Proteomes" id="UP001174694"/>
    </source>
</evidence>
<dbReference type="GO" id="GO:0070319">
    <property type="term" value="C:Golgi to plasma membrane transport vesicle"/>
    <property type="evidence" value="ECO:0007669"/>
    <property type="project" value="TreeGrafter"/>
</dbReference>
<feature type="region of interest" description="Disordered" evidence="2">
    <location>
        <begin position="372"/>
        <end position="412"/>
    </location>
</feature>
<evidence type="ECO:0000313" key="4">
    <source>
        <dbReference type="EMBL" id="KAJ9155631.1"/>
    </source>
</evidence>
<dbReference type="GO" id="GO:0051286">
    <property type="term" value="C:cell tip"/>
    <property type="evidence" value="ECO:0007669"/>
    <property type="project" value="TreeGrafter"/>
</dbReference>
<organism evidence="4 5">
    <name type="scientific">Pleurostoma richardsiae</name>
    <dbReference type="NCBI Taxonomy" id="41990"/>
    <lineage>
        <taxon>Eukaryota</taxon>
        <taxon>Fungi</taxon>
        <taxon>Dikarya</taxon>
        <taxon>Ascomycota</taxon>
        <taxon>Pezizomycotina</taxon>
        <taxon>Sordariomycetes</taxon>
        <taxon>Sordariomycetidae</taxon>
        <taxon>Calosphaeriales</taxon>
        <taxon>Pleurostomataceae</taxon>
        <taxon>Pleurostoma</taxon>
    </lineage>
</organism>
<feature type="region of interest" description="Disordered" evidence="2">
    <location>
        <begin position="579"/>
        <end position="711"/>
    </location>
</feature>
<name>A0AA38VP17_9PEZI</name>
<dbReference type="PANTHER" id="PTHR14430:SF0">
    <property type="entry name" value="SEC2P DOMAIN-CONTAINING PROTEIN"/>
    <property type="match status" value="1"/>
</dbReference>
<feature type="region of interest" description="Disordered" evidence="2">
    <location>
        <begin position="13"/>
        <end position="111"/>
    </location>
</feature>
<comment type="caution">
    <text evidence="4">The sequence shown here is derived from an EMBL/GenBank/DDBJ whole genome shotgun (WGS) entry which is preliminary data.</text>
</comment>